<keyword evidence="3" id="KW-0560">Oxidoreductase</keyword>
<comment type="similarity">
    <text evidence="1">Belongs to the short-chain dehydrogenases/reductases (SDR) family.</text>
</comment>
<dbReference type="AlphaFoldDB" id="A0A9P5MWH0"/>
<dbReference type="PANTHER" id="PTHR24320:SF236">
    <property type="entry name" value="SHORT-CHAIN DEHYDROGENASE-RELATED"/>
    <property type="match status" value="1"/>
</dbReference>
<dbReference type="SUPFAM" id="SSF51735">
    <property type="entry name" value="NAD(P)-binding Rossmann-fold domains"/>
    <property type="match status" value="1"/>
</dbReference>
<dbReference type="OrthoDB" id="191139at2759"/>
<proteinExistence type="inferred from homology"/>
<accession>A0A9P5MWH0</accession>
<dbReference type="InterPro" id="IPR036291">
    <property type="entry name" value="NAD(P)-bd_dom_sf"/>
</dbReference>
<evidence type="ECO:0000313" key="4">
    <source>
        <dbReference type="EMBL" id="KAF8480432.1"/>
    </source>
</evidence>
<reference evidence="4" key="2">
    <citation type="journal article" date="2020" name="Nat. Commun.">
        <title>Large-scale genome sequencing of mycorrhizal fungi provides insights into the early evolution of symbiotic traits.</title>
        <authorList>
            <person name="Miyauchi S."/>
            <person name="Kiss E."/>
            <person name="Kuo A."/>
            <person name="Drula E."/>
            <person name="Kohler A."/>
            <person name="Sanchez-Garcia M."/>
            <person name="Morin E."/>
            <person name="Andreopoulos B."/>
            <person name="Barry K.W."/>
            <person name="Bonito G."/>
            <person name="Buee M."/>
            <person name="Carver A."/>
            <person name="Chen C."/>
            <person name="Cichocki N."/>
            <person name="Clum A."/>
            <person name="Culley D."/>
            <person name="Crous P.W."/>
            <person name="Fauchery L."/>
            <person name="Girlanda M."/>
            <person name="Hayes R.D."/>
            <person name="Keri Z."/>
            <person name="LaButti K."/>
            <person name="Lipzen A."/>
            <person name="Lombard V."/>
            <person name="Magnuson J."/>
            <person name="Maillard F."/>
            <person name="Murat C."/>
            <person name="Nolan M."/>
            <person name="Ohm R.A."/>
            <person name="Pangilinan J."/>
            <person name="Pereira M.F."/>
            <person name="Perotto S."/>
            <person name="Peter M."/>
            <person name="Pfister S."/>
            <person name="Riley R."/>
            <person name="Sitrit Y."/>
            <person name="Stielow J.B."/>
            <person name="Szollosi G."/>
            <person name="Zifcakova L."/>
            <person name="Stursova M."/>
            <person name="Spatafora J.W."/>
            <person name="Tedersoo L."/>
            <person name="Vaario L.M."/>
            <person name="Yamada A."/>
            <person name="Yan M."/>
            <person name="Wang P."/>
            <person name="Xu J."/>
            <person name="Bruns T."/>
            <person name="Baldrian P."/>
            <person name="Vilgalys R."/>
            <person name="Dunand C."/>
            <person name="Henrissat B."/>
            <person name="Grigoriev I.V."/>
            <person name="Hibbett D."/>
            <person name="Nagy L.G."/>
            <person name="Martin F.M."/>
        </authorList>
    </citation>
    <scope>NUCLEOTIDE SEQUENCE</scope>
    <source>
        <strain evidence="4">Prilba</strain>
    </source>
</reference>
<evidence type="ECO:0000256" key="3">
    <source>
        <dbReference type="ARBA" id="ARBA00023002"/>
    </source>
</evidence>
<dbReference type="PRINTS" id="PR00081">
    <property type="entry name" value="GDHRDH"/>
</dbReference>
<gene>
    <name evidence="4" type="ORF">DFH94DRAFT_630644</name>
</gene>
<keyword evidence="5" id="KW-1185">Reference proteome</keyword>
<evidence type="ECO:0000313" key="5">
    <source>
        <dbReference type="Proteomes" id="UP000759537"/>
    </source>
</evidence>
<sequence length="330" mass="36404">MSHRRISIFRQLFPGEPDWSVDDVPDQTGKVVIITGGSRGIGKETARVLLSMGAKVYIAARSEAEGQRVIDELKEETKKDSIFFLKLDLGDLLSVKAAAEEFIGKESELHTLYNNGGVTYSPVERVTSQGYDLQFGTNVLGHFYFTKLLLPVLTETAKKATAKTVRVVNVSSVNHYFGAPEGIRWTTINPGTESLEARKKLGSARLYGQSKTGNILFSNELARRYGSEGIVSIAIHTGGADIARHAGSFMSGIGRFLKYAWYYVMSCPHGAITPLYAGTTTIAGDFNGKYLTAWTRLSLPHPKALNRDTEKKLWDWCDEQVKDIGKKAES</sequence>
<keyword evidence="2" id="KW-0521">NADP</keyword>
<evidence type="ECO:0000256" key="2">
    <source>
        <dbReference type="ARBA" id="ARBA00022857"/>
    </source>
</evidence>
<dbReference type="InterPro" id="IPR002347">
    <property type="entry name" value="SDR_fam"/>
</dbReference>
<dbReference type="Proteomes" id="UP000759537">
    <property type="component" value="Unassembled WGS sequence"/>
</dbReference>
<dbReference type="Gene3D" id="3.40.50.720">
    <property type="entry name" value="NAD(P)-binding Rossmann-like Domain"/>
    <property type="match status" value="1"/>
</dbReference>
<organism evidence="4 5">
    <name type="scientific">Russula ochroleuca</name>
    <dbReference type="NCBI Taxonomy" id="152965"/>
    <lineage>
        <taxon>Eukaryota</taxon>
        <taxon>Fungi</taxon>
        <taxon>Dikarya</taxon>
        <taxon>Basidiomycota</taxon>
        <taxon>Agaricomycotina</taxon>
        <taxon>Agaricomycetes</taxon>
        <taxon>Russulales</taxon>
        <taxon>Russulaceae</taxon>
        <taxon>Russula</taxon>
    </lineage>
</organism>
<dbReference type="PANTHER" id="PTHR24320">
    <property type="entry name" value="RETINOL DEHYDROGENASE"/>
    <property type="match status" value="1"/>
</dbReference>
<evidence type="ECO:0000256" key="1">
    <source>
        <dbReference type="ARBA" id="ARBA00006484"/>
    </source>
</evidence>
<protein>
    <submittedName>
        <fullName evidence="4">NAD(P)-binding protein</fullName>
    </submittedName>
</protein>
<name>A0A9P5MWH0_9AGAM</name>
<reference evidence="4" key="1">
    <citation type="submission" date="2019-10" db="EMBL/GenBank/DDBJ databases">
        <authorList>
            <consortium name="DOE Joint Genome Institute"/>
            <person name="Kuo A."/>
            <person name="Miyauchi S."/>
            <person name="Kiss E."/>
            <person name="Drula E."/>
            <person name="Kohler A."/>
            <person name="Sanchez-Garcia M."/>
            <person name="Andreopoulos B."/>
            <person name="Barry K.W."/>
            <person name="Bonito G."/>
            <person name="Buee M."/>
            <person name="Carver A."/>
            <person name="Chen C."/>
            <person name="Cichocki N."/>
            <person name="Clum A."/>
            <person name="Culley D."/>
            <person name="Crous P.W."/>
            <person name="Fauchery L."/>
            <person name="Girlanda M."/>
            <person name="Hayes R."/>
            <person name="Keri Z."/>
            <person name="LaButti K."/>
            <person name="Lipzen A."/>
            <person name="Lombard V."/>
            <person name="Magnuson J."/>
            <person name="Maillard F."/>
            <person name="Morin E."/>
            <person name="Murat C."/>
            <person name="Nolan M."/>
            <person name="Ohm R."/>
            <person name="Pangilinan J."/>
            <person name="Pereira M."/>
            <person name="Perotto S."/>
            <person name="Peter M."/>
            <person name="Riley R."/>
            <person name="Sitrit Y."/>
            <person name="Stielow B."/>
            <person name="Szollosi G."/>
            <person name="Zifcakova L."/>
            <person name="Stursova M."/>
            <person name="Spatafora J.W."/>
            <person name="Tedersoo L."/>
            <person name="Vaario L.-M."/>
            <person name="Yamada A."/>
            <person name="Yan M."/>
            <person name="Wang P."/>
            <person name="Xu J."/>
            <person name="Bruns T."/>
            <person name="Baldrian P."/>
            <person name="Vilgalys R."/>
            <person name="Henrissat B."/>
            <person name="Grigoriev I.V."/>
            <person name="Hibbett D."/>
            <person name="Nagy L.G."/>
            <person name="Martin F.M."/>
        </authorList>
    </citation>
    <scope>NUCLEOTIDE SEQUENCE</scope>
    <source>
        <strain evidence="4">Prilba</strain>
    </source>
</reference>
<dbReference type="EMBL" id="WHVB01000008">
    <property type="protein sequence ID" value="KAF8480432.1"/>
    <property type="molecule type" value="Genomic_DNA"/>
</dbReference>
<comment type="caution">
    <text evidence="4">The sequence shown here is derived from an EMBL/GenBank/DDBJ whole genome shotgun (WGS) entry which is preliminary data.</text>
</comment>
<dbReference type="Pfam" id="PF00106">
    <property type="entry name" value="adh_short"/>
    <property type="match status" value="1"/>
</dbReference>
<dbReference type="GO" id="GO:0016491">
    <property type="term" value="F:oxidoreductase activity"/>
    <property type="evidence" value="ECO:0007669"/>
    <property type="project" value="UniProtKB-KW"/>
</dbReference>